<feature type="compositionally biased region" description="Basic residues" evidence="2">
    <location>
        <begin position="245"/>
        <end position="256"/>
    </location>
</feature>
<dbReference type="Proteomes" id="UP000034877">
    <property type="component" value="Unassembled WGS sequence"/>
</dbReference>
<dbReference type="CDD" id="cd08646">
    <property type="entry name" value="FMT_core_Met-tRNA-FMT_N"/>
    <property type="match status" value="1"/>
</dbReference>
<dbReference type="PANTHER" id="PTHR11138:SF5">
    <property type="entry name" value="METHIONYL-TRNA FORMYLTRANSFERASE, MITOCHONDRIAL"/>
    <property type="match status" value="1"/>
</dbReference>
<dbReference type="EMBL" id="LCPE01000044">
    <property type="protein sequence ID" value="KKU91336.1"/>
    <property type="molecule type" value="Genomic_DNA"/>
</dbReference>
<reference evidence="4 5" key="1">
    <citation type="journal article" date="2015" name="Nature">
        <title>rRNA introns, odd ribosomes, and small enigmatic genomes across a large radiation of phyla.</title>
        <authorList>
            <person name="Brown C.T."/>
            <person name="Hug L.A."/>
            <person name="Thomas B.C."/>
            <person name="Sharon I."/>
            <person name="Castelle C.J."/>
            <person name="Singh A."/>
            <person name="Wilkins M.J."/>
            <person name="Williams K.H."/>
            <person name="Banfield J.F."/>
        </authorList>
    </citation>
    <scope>NUCLEOTIDE SEQUENCE [LARGE SCALE GENOMIC DNA]</scope>
</reference>
<evidence type="ECO:0000256" key="2">
    <source>
        <dbReference type="SAM" id="MobiDB-lite"/>
    </source>
</evidence>
<feature type="domain" description="Formyl transferase N-terminal" evidence="3">
    <location>
        <begin position="2"/>
        <end position="182"/>
    </location>
</feature>
<accession>A0A0G1UAY3</accession>
<evidence type="ECO:0000259" key="3">
    <source>
        <dbReference type="Pfam" id="PF00551"/>
    </source>
</evidence>
<evidence type="ECO:0000256" key="1">
    <source>
        <dbReference type="ARBA" id="ARBA00012261"/>
    </source>
</evidence>
<dbReference type="EC" id="2.1.2.9" evidence="1"/>
<dbReference type="AlphaFoldDB" id="A0A0G1UAY3"/>
<keyword evidence="4" id="KW-0808">Transferase</keyword>
<feature type="region of interest" description="Disordered" evidence="2">
    <location>
        <begin position="241"/>
        <end position="269"/>
    </location>
</feature>
<dbReference type="GO" id="GO:0004479">
    <property type="term" value="F:methionyl-tRNA formyltransferase activity"/>
    <property type="evidence" value="ECO:0007669"/>
    <property type="project" value="UniProtKB-EC"/>
</dbReference>
<dbReference type="InterPro" id="IPR002376">
    <property type="entry name" value="Formyl_transf_N"/>
</dbReference>
<dbReference type="InterPro" id="IPR041711">
    <property type="entry name" value="Met-tRNA-FMT_N"/>
</dbReference>
<dbReference type="SUPFAM" id="SSF53328">
    <property type="entry name" value="Formyltransferase"/>
    <property type="match status" value="1"/>
</dbReference>
<protein>
    <recommendedName>
        <fullName evidence="1">methionyl-tRNA formyltransferase</fullName>
        <ecNumber evidence="1">2.1.2.9</ecNumber>
    </recommendedName>
</protein>
<comment type="caution">
    <text evidence="4">The sequence shown here is derived from an EMBL/GenBank/DDBJ whole genome shotgun (WGS) entry which is preliminary data.</text>
</comment>
<dbReference type="PANTHER" id="PTHR11138">
    <property type="entry name" value="METHIONYL-TRNA FORMYLTRANSFERASE"/>
    <property type="match status" value="1"/>
</dbReference>
<sequence>MQIIFFGSFRHYSVIALKKLLATKTYNLVTIITTPPRPAGRHLKVKPTEVQQFAQKNGLPVSTPENLSTTSPQSLITNHSVPDFLVVAGYAQLLPPAWLNFPKIMAVNMHPSLLPNYRGPNPAEWAILNGETETGVTLIKMSPEFDTGDILAQRHLPIADSDTRETLYEKLYTLGGDLLVESLPAIASGQITPRPQTPNPDQRTTSYFYARRITRQDGFVNWDEFSHFLHNWPDKDVQAFESEHRRRTPASARHPRSAVSNAERPSQQTKYEEITRKFRAFADWPGIWSTDPKDIRVKLVSLNPLLIQYEGKKPLEGKLI</sequence>
<evidence type="ECO:0000313" key="5">
    <source>
        <dbReference type="Proteomes" id="UP000034877"/>
    </source>
</evidence>
<evidence type="ECO:0000313" key="4">
    <source>
        <dbReference type="EMBL" id="KKU91336.1"/>
    </source>
</evidence>
<dbReference type="Gene3D" id="3.40.50.12230">
    <property type="match status" value="1"/>
</dbReference>
<gene>
    <name evidence="4" type="ORF">UY22_C0044G0007</name>
</gene>
<feature type="compositionally biased region" description="Polar residues" evidence="2">
    <location>
        <begin position="258"/>
        <end position="269"/>
    </location>
</feature>
<dbReference type="PATRIC" id="fig|1618365.3.peg.912"/>
<dbReference type="Pfam" id="PF00551">
    <property type="entry name" value="Formyl_trans_N"/>
    <property type="match status" value="1"/>
</dbReference>
<name>A0A0G1UAY3_9BACT</name>
<dbReference type="InterPro" id="IPR036477">
    <property type="entry name" value="Formyl_transf_N_sf"/>
</dbReference>
<organism evidence="4 5">
    <name type="scientific">Candidatus Amesbacteria bacterium GW2011_GWC1_48_10</name>
    <dbReference type="NCBI Taxonomy" id="1618365"/>
    <lineage>
        <taxon>Bacteria</taxon>
        <taxon>Candidatus Amesiibacteriota</taxon>
    </lineage>
</organism>
<proteinExistence type="predicted"/>